<evidence type="ECO:0000259" key="9">
    <source>
        <dbReference type="Pfam" id="PF18052"/>
    </source>
</evidence>
<dbReference type="OMA" id="AMWHLER"/>
<dbReference type="HOGENOM" id="CLU_000837_8_2_1"/>
<dbReference type="InterPro" id="IPR002182">
    <property type="entry name" value="NB-ARC"/>
</dbReference>
<dbReference type="STRING" id="4529.A0A0E0RAS1"/>
<dbReference type="Gene3D" id="1.10.8.430">
    <property type="entry name" value="Helical domain of apoptotic protease-activating factors"/>
    <property type="match status" value="1"/>
</dbReference>
<keyword evidence="7" id="KW-0175">Coiled coil</keyword>
<dbReference type="Pfam" id="PF23559">
    <property type="entry name" value="WHD_DRP"/>
    <property type="match status" value="1"/>
</dbReference>
<dbReference type="AlphaFoldDB" id="A0A0E0RAS1"/>
<evidence type="ECO:0000259" key="8">
    <source>
        <dbReference type="Pfam" id="PF00931"/>
    </source>
</evidence>
<evidence type="ECO:0000256" key="7">
    <source>
        <dbReference type="SAM" id="Coils"/>
    </source>
</evidence>
<organism evidence="12 13">
    <name type="scientific">Oryza rufipogon</name>
    <name type="common">Brownbeard rice</name>
    <name type="synonym">Asian wild rice</name>
    <dbReference type="NCBI Taxonomy" id="4529"/>
    <lineage>
        <taxon>Eukaryota</taxon>
        <taxon>Viridiplantae</taxon>
        <taxon>Streptophyta</taxon>
        <taxon>Embryophyta</taxon>
        <taxon>Tracheophyta</taxon>
        <taxon>Spermatophyta</taxon>
        <taxon>Magnoliopsida</taxon>
        <taxon>Liliopsida</taxon>
        <taxon>Poales</taxon>
        <taxon>Poaceae</taxon>
        <taxon>BOP clade</taxon>
        <taxon>Oryzoideae</taxon>
        <taxon>Oryzeae</taxon>
        <taxon>Oryzinae</taxon>
        <taxon>Oryza</taxon>
    </lineage>
</organism>
<evidence type="ECO:0000256" key="1">
    <source>
        <dbReference type="ARBA" id="ARBA00008894"/>
    </source>
</evidence>
<comment type="similarity">
    <text evidence="1">Belongs to the disease resistance NB-LRR family.</text>
</comment>
<protein>
    <recommendedName>
        <fullName evidence="14">NB-ARC domain-containing protein</fullName>
    </recommendedName>
</protein>
<dbReference type="Gene3D" id="1.20.5.4130">
    <property type="match status" value="1"/>
</dbReference>
<reference evidence="13" key="1">
    <citation type="submission" date="2013-06" db="EMBL/GenBank/DDBJ databases">
        <authorList>
            <person name="Zhao Q."/>
        </authorList>
    </citation>
    <scope>NUCLEOTIDE SEQUENCE</scope>
    <source>
        <strain evidence="13">cv. W1943</strain>
    </source>
</reference>
<dbReference type="Proteomes" id="UP000008022">
    <property type="component" value="Unassembled WGS sequence"/>
</dbReference>
<dbReference type="GO" id="GO:0006952">
    <property type="term" value="P:defense response"/>
    <property type="evidence" value="ECO:0007669"/>
    <property type="project" value="UniProtKB-KW"/>
</dbReference>
<dbReference type="Pfam" id="PF25019">
    <property type="entry name" value="LRR_R13L1-DRL21"/>
    <property type="match status" value="1"/>
</dbReference>
<dbReference type="InterPro" id="IPR032675">
    <property type="entry name" value="LRR_dom_sf"/>
</dbReference>
<evidence type="ECO:0000313" key="13">
    <source>
        <dbReference type="Proteomes" id="UP000008022"/>
    </source>
</evidence>
<feature type="domain" description="NB-ARC" evidence="8">
    <location>
        <begin position="183"/>
        <end position="357"/>
    </location>
</feature>
<dbReference type="eggNOG" id="KOG4658">
    <property type="taxonomic scope" value="Eukaryota"/>
</dbReference>
<evidence type="ECO:0000256" key="4">
    <source>
        <dbReference type="ARBA" id="ARBA00022741"/>
    </source>
</evidence>
<evidence type="ECO:0000259" key="10">
    <source>
        <dbReference type="Pfam" id="PF23559"/>
    </source>
</evidence>
<keyword evidence="6" id="KW-0067">ATP-binding</keyword>
<dbReference type="FunFam" id="3.40.50.300:FF:001091">
    <property type="entry name" value="Probable disease resistance protein At1g61300"/>
    <property type="match status" value="1"/>
</dbReference>
<feature type="domain" description="Disease resistance protein winged helix" evidence="10">
    <location>
        <begin position="442"/>
        <end position="513"/>
    </location>
</feature>
<dbReference type="InterPro" id="IPR041118">
    <property type="entry name" value="Rx_N"/>
</dbReference>
<evidence type="ECO:0000313" key="12">
    <source>
        <dbReference type="EnsemblPlants" id="ORUFI11G20840.1"/>
    </source>
</evidence>
<dbReference type="InterPro" id="IPR036388">
    <property type="entry name" value="WH-like_DNA-bd_sf"/>
</dbReference>
<proteinExistence type="inferred from homology"/>
<reference evidence="12" key="2">
    <citation type="submission" date="2015-06" db="UniProtKB">
        <authorList>
            <consortium name="EnsemblPlants"/>
        </authorList>
    </citation>
    <scope>IDENTIFICATION</scope>
</reference>
<dbReference type="InterPro" id="IPR001611">
    <property type="entry name" value="Leu-rich_rpt"/>
</dbReference>
<name>A0A0E0RAS1_ORYRU</name>
<dbReference type="SUPFAM" id="SSF52540">
    <property type="entry name" value="P-loop containing nucleoside triphosphate hydrolases"/>
    <property type="match status" value="1"/>
</dbReference>
<evidence type="ECO:0000256" key="2">
    <source>
        <dbReference type="ARBA" id="ARBA00022614"/>
    </source>
</evidence>
<dbReference type="PRINTS" id="PR00364">
    <property type="entry name" value="DISEASERSIST"/>
</dbReference>
<evidence type="ECO:0000256" key="5">
    <source>
        <dbReference type="ARBA" id="ARBA00022821"/>
    </source>
</evidence>
<evidence type="ECO:0000259" key="11">
    <source>
        <dbReference type="Pfam" id="PF25019"/>
    </source>
</evidence>
<dbReference type="PROSITE" id="PS51450">
    <property type="entry name" value="LRR"/>
    <property type="match status" value="2"/>
</dbReference>
<dbReference type="InterPro" id="IPR056789">
    <property type="entry name" value="LRR_R13L1-DRL21"/>
</dbReference>
<dbReference type="Gramene" id="ORUFI11G20840.1">
    <property type="protein sequence ID" value="ORUFI11G20840.1"/>
    <property type="gene ID" value="ORUFI11G20840"/>
</dbReference>
<evidence type="ECO:0000256" key="6">
    <source>
        <dbReference type="ARBA" id="ARBA00022840"/>
    </source>
</evidence>
<evidence type="ECO:0000256" key="3">
    <source>
        <dbReference type="ARBA" id="ARBA00022737"/>
    </source>
</evidence>
<keyword evidence="4" id="KW-0547">Nucleotide-binding</keyword>
<feature type="domain" description="R13L1/DRL21-like LRR repeat region" evidence="11">
    <location>
        <begin position="629"/>
        <end position="695"/>
    </location>
</feature>
<dbReference type="Pfam" id="PF18052">
    <property type="entry name" value="Rx_N"/>
    <property type="match status" value="1"/>
</dbReference>
<dbReference type="Pfam" id="PF00931">
    <property type="entry name" value="NB-ARC"/>
    <property type="match status" value="1"/>
</dbReference>
<dbReference type="PANTHER" id="PTHR36766">
    <property type="entry name" value="PLANT BROAD-SPECTRUM MILDEW RESISTANCE PROTEIN RPW8"/>
    <property type="match status" value="1"/>
</dbReference>
<feature type="domain" description="Disease resistance N-terminal" evidence="9">
    <location>
        <begin position="44"/>
        <end position="106"/>
    </location>
</feature>
<evidence type="ECO:0008006" key="14">
    <source>
        <dbReference type="Google" id="ProtNLM"/>
    </source>
</evidence>
<feature type="coiled-coil region" evidence="7">
    <location>
        <begin position="47"/>
        <end position="99"/>
    </location>
</feature>
<dbReference type="Gene3D" id="3.80.10.10">
    <property type="entry name" value="Ribonuclease Inhibitor"/>
    <property type="match status" value="2"/>
</dbReference>
<dbReference type="PANTHER" id="PTHR36766:SF55">
    <property type="entry name" value="OS11G0492900 PROTEIN"/>
    <property type="match status" value="1"/>
</dbReference>
<dbReference type="InterPro" id="IPR042197">
    <property type="entry name" value="Apaf_helical"/>
</dbReference>
<dbReference type="GO" id="GO:0051707">
    <property type="term" value="P:response to other organism"/>
    <property type="evidence" value="ECO:0007669"/>
    <property type="project" value="UniProtKB-ARBA"/>
</dbReference>
<dbReference type="SUPFAM" id="SSF52058">
    <property type="entry name" value="L domain-like"/>
    <property type="match status" value="1"/>
</dbReference>
<dbReference type="Gene3D" id="1.10.10.10">
    <property type="entry name" value="Winged helix-like DNA-binding domain superfamily/Winged helix DNA-binding domain"/>
    <property type="match status" value="1"/>
</dbReference>
<accession>A0A0E0RAS1</accession>
<keyword evidence="2" id="KW-0433">Leucine-rich repeat</keyword>
<dbReference type="GO" id="GO:0005524">
    <property type="term" value="F:ATP binding"/>
    <property type="evidence" value="ECO:0007669"/>
    <property type="project" value="UniProtKB-KW"/>
</dbReference>
<keyword evidence="13" id="KW-1185">Reference proteome</keyword>
<keyword evidence="3" id="KW-0677">Repeat</keyword>
<sequence length="883" mass="100983">MAGLFASLAIRKALDTLSSFLPASLWAPSSSMAPRVRQGQDQDLENLRMLENTMRRIHATLHDAEQHWDIREESTKLRLKELKELAYDAEDVVEEYEYKVNRCRLQQLKENKGFPIDAGMVPVPTALAFQTRRLLERFDQLVEYHSNFTLSVNDGVRLHDISNISTHRETSSVVFAPRILGRENEKNTIIEKLFRGEGDSVISPISVLAIVGMGGVGKTTLAQLVYNDSMVRESFDIHGWVCVSENFDVRKITQGIISSLKMEKCDLLSVDILQKKLEDAITGKKVLLVLDDVWNDQRECWEMLCTPMMKTKLCKIIVTTRSERVARLVQTNPNFYNLNCLNFDESWLLFKQVAFTVDQENGPSHLADIGRAIVQKCKGLPLVIKTLGRMLSRETNEQGWRDALESKFWELEHPRNEVLPSLQLSYTHMPIYLKRCFVALSLYPKDYVFDIAEVLQLWKVLDLLRSDRYHNQDETGSRYLDELVERSFLEDGYFKNFSEDGAYVMHDLLHDLACFLSEDEFFTIGSDTTSIDIPQNVRYLSIQDGASGEISVAPLSLRAIIVLYDARVNIKNPEALFSNCGRLRALVLGERWLGLEFPALEARLKLLRHLKFVRLGACQLYWPGSQPDDGLQGIEHLVNLHTLIIYNYGIAKFPCWLGKASFVKLTEIELSGCDIEHLPTLGSLPFLVSLHFHAMWHLERIGREFCSHDPDVNGFPSLTKLTFIDMPKWLEWSGVGDGDFPRLHTLEIRIATHLRSLPPLMCLKTLVLDLCPCITIPALPKLRILHIRGYSSDDVVLNRLPSLEFLRIIRHCTQRIRLEPKHLASLRKLHLSCNNLQYCDGLGGLTSLVELKLWGCPKLPVHSLLPRMQLELIVREEEGIFLL</sequence>
<dbReference type="Gene3D" id="3.40.50.300">
    <property type="entry name" value="P-loop containing nucleotide triphosphate hydrolases"/>
    <property type="match status" value="1"/>
</dbReference>
<dbReference type="InterPro" id="IPR027417">
    <property type="entry name" value="P-loop_NTPase"/>
</dbReference>
<dbReference type="InterPro" id="IPR058922">
    <property type="entry name" value="WHD_DRP"/>
</dbReference>
<dbReference type="EnsemblPlants" id="ORUFI11G20840.1">
    <property type="protein sequence ID" value="ORUFI11G20840.1"/>
    <property type="gene ID" value="ORUFI11G20840"/>
</dbReference>
<dbReference type="GO" id="GO:0043531">
    <property type="term" value="F:ADP binding"/>
    <property type="evidence" value="ECO:0007669"/>
    <property type="project" value="InterPro"/>
</dbReference>
<keyword evidence="5" id="KW-0611">Plant defense</keyword>